<dbReference type="GO" id="GO:0008104">
    <property type="term" value="P:intracellular protein localization"/>
    <property type="evidence" value="ECO:0007669"/>
    <property type="project" value="TreeGrafter"/>
</dbReference>
<dbReference type="AlphaFoldDB" id="A0AAD5TIT1"/>
<dbReference type="GO" id="GO:0030950">
    <property type="term" value="P:establishment or maintenance of actin cytoskeleton polarity"/>
    <property type="evidence" value="ECO:0007669"/>
    <property type="project" value="TreeGrafter"/>
</dbReference>
<feature type="compositionally biased region" description="Low complexity" evidence="3">
    <location>
        <begin position="754"/>
        <end position="765"/>
    </location>
</feature>
<dbReference type="InterPro" id="IPR029071">
    <property type="entry name" value="Ubiquitin-like_domsf"/>
</dbReference>
<evidence type="ECO:0000256" key="2">
    <source>
        <dbReference type="PROSITE-ProRule" id="PRU00192"/>
    </source>
</evidence>
<feature type="compositionally biased region" description="Low complexity" evidence="3">
    <location>
        <begin position="773"/>
        <end position="786"/>
    </location>
</feature>
<evidence type="ECO:0000313" key="7">
    <source>
        <dbReference type="Proteomes" id="UP001212152"/>
    </source>
</evidence>
<evidence type="ECO:0000259" key="5">
    <source>
        <dbReference type="PROSITE" id="PS50200"/>
    </source>
</evidence>
<evidence type="ECO:0008006" key="8">
    <source>
        <dbReference type="Google" id="ProtNLM"/>
    </source>
</evidence>
<dbReference type="GO" id="GO:0051286">
    <property type="term" value="C:cell tip"/>
    <property type="evidence" value="ECO:0007669"/>
    <property type="project" value="TreeGrafter"/>
</dbReference>
<feature type="compositionally biased region" description="Low complexity" evidence="3">
    <location>
        <begin position="855"/>
        <end position="873"/>
    </location>
</feature>
<evidence type="ECO:0000256" key="3">
    <source>
        <dbReference type="SAM" id="MobiDB-lite"/>
    </source>
</evidence>
<dbReference type="PANTHER" id="PTHR47775:SF1">
    <property type="entry name" value="BUD SITE SELECTION PROTEIN 14"/>
    <property type="match status" value="1"/>
</dbReference>
<feature type="compositionally biased region" description="Low complexity" evidence="3">
    <location>
        <begin position="675"/>
        <end position="706"/>
    </location>
</feature>
<evidence type="ECO:0000313" key="6">
    <source>
        <dbReference type="EMBL" id="KAJ3175787.1"/>
    </source>
</evidence>
<feature type="domain" description="Ras-associating" evidence="5">
    <location>
        <begin position="225"/>
        <end position="306"/>
    </location>
</feature>
<accession>A0AAD5TIT1</accession>
<name>A0AAD5TIT1_9FUNG</name>
<feature type="compositionally biased region" description="Polar residues" evidence="3">
    <location>
        <begin position="646"/>
        <end position="658"/>
    </location>
</feature>
<organism evidence="6 7">
    <name type="scientific">Geranomyces variabilis</name>
    <dbReference type="NCBI Taxonomy" id="109894"/>
    <lineage>
        <taxon>Eukaryota</taxon>
        <taxon>Fungi</taxon>
        <taxon>Fungi incertae sedis</taxon>
        <taxon>Chytridiomycota</taxon>
        <taxon>Chytridiomycota incertae sedis</taxon>
        <taxon>Chytridiomycetes</taxon>
        <taxon>Spizellomycetales</taxon>
        <taxon>Powellomycetaceae</taxon>
        <taxon>Geranomyces</taxon>
    </lineage>
</organism>
<feature type="region of interest" description="Disordered" evidence="3">
    <location>
        <begin position="956"/>
        <end position="1073"/>
    </location>
</feature>
<dbReference type="Proteomes" id="UP001212152">
    <property type="component" value="Unassembled WGS sequence"/>
</dbReference>
<proteinExistence type="predicted"/>
<dbReference type="PROSITE" id="PS50200">
    <property type="entry name" value="RA"/>
    <property type="match status" value="1"/>
</dbReference>
<feature type="compositionally biased region" description="Low complexity" evidence="3">
    <location>
        <begin position="203"/>
        <end position="218"/>
    </location>
</feature>
<dbReference type="Gene3D" id="3.10.20.90">
    <property type="entry name" value="Phosphatidylinositol 3-kinase Catalytic Subunit, Chain A, domain 1"/>
    <property type="match status" value="2"/>
</dbReference>
<feature type="region of interest" description="Disordered" evidence="3">
    <location>
        <begin position="191"/>
        <end position="220"/>
    </location>
</feature>
<dbReference type="SMART" id="SM00326">
    <property type="entry name" value="SH3"/>
    <property type="match status" value="1"/>
</dbReference>
<dbReference type="EMBL" id="JADGJQ010000048">
    <property type="protein sequence ID" value="KAJ3175787.1"/>
    <property type="molecule type" value="Genomic_DNA"/>
</dbReference>
<comment type="caution">
    <text evidence="6">The sequence shown here is derived from an EMBL/GenBank/DDBJ whole genome shotgun (WGS) entry which is preliminary data.</text>
</comment>
<protein>
    <recommendedName>
        <fullName evidence="8">SH3 domain-containing protein</fullName>
    </recommendedName>
</protein>
<gene>
    <name evidence="6" type="ORF">HDU87_005781</name>
</gene>
<dbReference type="InterPro" id="IPR001452">
    <property type="entry name" value="SH3_domain"/>
</dbReference>
<evidence type="ECO:0000256" key="1">
    <source>
        <dbReference type="ARBA" id="ARBA00022443"/>
    </source>
</evidence>
<feature type="region of interest" description="Disordered" evidence="3">
    <location>
        <begin position="841"/>
        <end position="877"/>
    </location>
</feature>
<feature type="region of interest" description="Disordered" evidence="3">
    <location>
        <begin position="1"/>
        <end position="39"/>
    </location>
</feature>
<dbReference type="SUPFAM" id="SSF54236">
    <property type="entry name" value="Ubiquitin-like"/>
    <property type="match status" value="1"/>
</dbReference>
<feature type="compositionally biased region" description="Acidic residues" evidence="3">
    <location>
        <begin position="1"/>
        <end position="16"/>
    </location>
</feature>
<dbReference type="PANTHER" id="PTHR47775">
    <property type="entry name" value="BUD SITE SELECTION PROTEIN 14"/>
    <property type="match status" value="1"/>
</dbReference>
<dbReference type="SUPFAM" id="SSF50044">
    <property type="entry name" value="SH3-domain"/>
    <property type="match status" value="1"/>
</dbReference>
<dbReference type="InterPro" id="IPR036028">
    <property type="entry name" value="SH3-like_dom_sf"/>
</dbReference>
<feature type="compositionally biased region" description="Polar residues" evidence="3">
    <location>
        <begin position="593"/>
        <end position="616"/>
    </location>
</feature>
<sequence length="1104" mass="119296">MHASNDFEDDHDDDENNGINSNDSLDTYDDDDGDDDDDITEPIDFGLVYALHTFVANLEGQVCVLKGDSLDLLDDSNSYWWLVKCLKTDEIGYIPAENVETPYERLARLNKSRNVGIAAVQEIDLQPAPVDPNAPPKRNIFFPENFAEYILHSDDEDSDDSMEYPPPNPQAEKKLNTASLSRNFLSKLLARSSSKKGPKDPALPNHNSLNRSSPLPSSEELTKEPINVLRIYAGNVDLKATFKTVALTPSLTALELLEVALKRFRVPNATPNEYYVSVLHMDAQERRLGGNDKIYDVLENLRHKGLPGVGDSAAGVSKVVNSSGAVSSVRVTDENIIRVLINKKLNLFEKNYHLIRIFMYDDSGGGGVGKDQQPMRTYKTIGVDSNTTVGEIKETAYKKFKIRGAGNGWIYSLNSIFKGQEQPRDDSERIYPILMTAEHSSDEIDFVLRREWIGHGPAPSLSTTGRDASNLRESGRSSLMDDLQEILTFKPAFLDELPASTSAASSTGGPFAYSPDSVGGSREHSRETSQEQIYGSSSSSLAHRQGGGSSTIGQMLDDAPVPPNEAPDRNASNMQHLTRSSSLTARQRFESMPEQQQRQQRNASVSNGSGETNGGYNNHHAHATVATTLQPTPPPRATPPQGGGHHQSQNHRPNNDSRPNVPPKTVPDDARKNHQYYTTSQQQPDSQQQTPPLDSSQQRSQQQQSVVPPPRSPASENWRLPSSTAKRYDIPQPTSAPVYQTPREEARPVPPRTASSHAAMGGASSRHTNTEVSTGGISSSASWSNGDPYPKIAPPRTDVRSSRVNFETMEQYLEEILKGEADVDKLRTLEARMRDAMTLPASTMGRSGGAAPINTSRASASASSASTTTTMTSPYDDSGLNEILRPWGAYGGASGESLASVAATGGGTMGSSSSTSASAARGRAAARKQNTASVALSSVYGALEADLEESIRGVVHRRPSAATTTTAATSPGASVYHTPASASPVRERAGTAGNGGNDGYLPTVVTKPRNGGAVSDDDDEGGERWASAMSSPDRPQPPPKPPQMYASLSAVTAGEEAEQQQQPMSPGRRERDRKIVEDVFSSMQRDLDALALTPKSMVAPSQRS</sequence>
<keyword evidence="1 2" id="KW-0728">SH3 domain</keyword>
<feature type="region of interest" description="Disordered" evidence="3">
    <location>
        <begin position="500"/>
        <end position="798"/>
    </location>
</feature>
<feature type="compositionally biased region" description="Polar residues" evidence="3">
    <location>
        <begin position="570"/>
        <end position="585"/>
    </location>
</feature>
<dbReference type="InterPro" id="IPR053039">
    <property type="entry name" value="Polarity_Bud-Selection_Reg"/>
</dbReference>
<dbReference type="GO" id="GO:0007165">
    <property type="term" value="P:signal transduction"/>
    <property type="evidence" value="ECO:0007669"/>
    <property type="project" value="InterPro"/>
</dbReference>
<reference evidence="6" key="1">
    <citation type="submission" date="2020-05" db="EMBL/GenBank/DDBJ databases">
        <title>Phylogenomic resolution of chytrid fungi.</title>
        <authorList>
            <person name="Stajich J.E."/>
            <person name="Amses K."/>
            <person name="Simmons R."/>
            <person name="Seto K."/>
            <person name="Myers J."/>
            <person name="Bonds A."/>
            <person name="Quandt C.A."/>
            <person name="Barry K."/>
            <person name="Liu P."/>
            <person name="Grigoriev I."/>
            <person name="Longcore J.E."/>
            <person name="James T.Y."/>
        </authorList>
    </citation>
    <scope>NUCLEOTIDE SEQUENCE</scope>
    <source>
        <strain evidence="6">JEL0379</strain>
    </source>
</reference>
<dbReference type="Gene3D" id="2.30.30.40">
    <property type="entry name" value="SH3 Domains"/>
    <property type="match status" value="1"/>
</dbReference>
<dbReference type="PROSITE" id="PS50002">
    <property type="entry name" value="SH3"/>
    <property type="match status" value="1"/>
</dbReference>
<dbReference type="GO" id="GO:0015630">
    <property type="term" value="C:microtubule cytoskeleton"/>
    <property type="evidence" value="ECO:0007669"/>
    <property type="project" value="TreeGrafter"/>
</dbReference>
<feature type="domain" description="SH3" evidence="4">
    <location>
        <begin position="43"/>
        <end position="104"/>
    </location>
</feature>
<feature type="compositionally biased region" description="Acidic residues" evidence="3">
    <location>
        <begin position="26"/>
        <end position="39"/>
    </location>
</feature>
<dbReference type="InterPro" id="IPR000159">
    <property type="entry name" value="RA_dom"/>
</dbReference>
<evidence type="ECO:0000259" key="4">
    <source>
        <dbReference type="PROSITE" id="PS50002"/>
    </source>
</evidence>
<dbReference type="Pfam" id="PF00788">
    <property type="entry name" value="RA"/>
    <property type="match status" value="2"/>
</dbReference>
<dbReference type="Pfam" id="PF00018">
    <property type="entry name" value="SH3_1"/>
    <property type="match status" value="1"/>
</dbReference>
<keyword evidence="7" id="KW-1185">Reference proteome</keyword>
<feature type="region of interest" description="Disordered" evidence="3">
    <location>
        <begin position="154"/>
        <end position="173"/>
    </location>
</feature>